<keyword evidence="6 7" id="KW-0694">RNA-binding</keyword>
<keyword evidence="3 7" id="KW-0540">Nuclease</keyword>
<dbReference type="PROSITE" id="PS00648">
    <property type="entry name" value="RIBONUCLEASE_P"/>
    <property type="match status" value="1"/>
</dbReference>
<dbReference type="GO" id="GO:0030677">
    <property type="term" value="C:ribonuclease P complex"/>
    <property type="evidence" value="ECO:0007669"/>
    <property type="project" value="TreeGrafter"/>
</dbReference>
<dbReference type="AlphaFoldDB" id="A0A6L3ZEV0"/>
<dbReference type="EMBL" id="WBVQ01000002">
    <property type="protein sequence ID" value="KAB2816128.1"/>
    <property type="molecule type" value="Genomic_DNA"/>
</dbReference>
<sequence>MDKRFPKSEHLCSKPLFADLMENGSGFTAFPLRLVWKEVKLSHEGPYQIAFSVSKRRFKRAVDRNRMKRVLREAWRHQKSEVIREIDGVQYAFLIVYVSSEMLDFNELLPVMEKAIDKWKSKK</sequence>
<protein>
    <recommendedName>
        <fullName evidence="7 8">Ribonuclease P protein component</fullName>
        <shortName evidence="7">RNase P protein</shortName>
        <shortName evidence="7">RNaseP protein</shortName>
        <ecNumber evidence="7 8">3.1.26.5</ecNumber>
    </recommendedName>
    <alternativeName>
        <fullName evidence="7">Protein C5</fullName>
    </alternativeName>
</protein>
<evidence type="ECO:0000313" key="9">
    <source>
        <dbReference type="EMBL" id="KAB2816128.1"/>
    </source>
</evidence>
<dbReference type="InterPro" id="IPR020568">
    <property type="entry name" value="Ribosomal_Su5_D2-typ_SF"/>
</dbReference>
<comment type="caution">
    <text evidence="9">The sequence shown here is derived from an EMBL/GenBank/DDBJ whole genome shotgun (WGS) entry which is preliminary data.</text>
</comment>
<evidence type="ECO:0000256" key="3">
    <source>
        <dbReference type="ARBA" id="ARBA00022722"/>
    </source>
</evidence>
<dbReference type="GO" id="GO:0001682">
    <property type="term" value="P:tRNA 5'-leader removal"/>
    <property type="evidence" value="ECO:0007669"/>
    <property type="project" value="UniProtKB-UniRule"/>
</dbReference>
<dbReference type="Proteomes" id="UP000484164">
    <property type="component" value="Unassembled WGS sequence"/>
</dbReference>
<evidence type="ECO:0000256" key="8">
    <source>
        <dbReference type="NCBIfam" id="TIGR00188"/>
    </source>
</evidence>
<comment type="subunit">
    <text evidence="7">Consists of a catalytic RNA component (M1 or rnpB) and a protein subunit.</text>
</comment>
<dbReference type="Gene3D" id="3.30.230.10">
    <property type="match status" value="1"/>
</dbReference>
<keyword evidence="4 7" id="KW-0255">Endonuclease</keyword>
<name>A0A6L3ZEV0_9FLAO</name>
<evidence type="ECO:0000256" key="4">
    <source>
        <dbReference type="ARBA" id="ARBA00022759"/>
    </source>
</evidence>
<dbReference type="GO" id="GO:0000049">
    <property type="term" value="F:tRNA binding"/>
    <property type="evidence" value="ECO:0007669"/>
    <property type="project" value="UniProtKB-UniRule"/>
</dbReference>
<evidence type="ECO:0000256" key="2">
    <source>
        <dbReference type="ARBA" id="ARBA00022694"/>
    </source>
</evidence>
<dbReference type="InterPro" id="IPR000100">
    <property type="entry name" value="RNase_P"/>
</dbReference>
<proteinExistence type="inferred from homology"/>
<organism evidence="9 10">
    <name type="scientific">Phaeocystidibacter marisrubri</name>
    <dbReference type="NCBI Taxonomy" id="1577780"/>
    <lineage>
        <taxon>Bacteria</taxon>
        <taxon>Pseudomonadati</taxon>
        <taxon>Bacteroidota</taxon>
        <taxon>Flavobacteriia</taxon>
        <taxon>Flavobacteriales</taxon>
        <taxon>Phaeocystidibacteraceae</taxon>
        <taxon>Phaeocystidibacter</taxon>
    </lineage>
</organism>
<dbReference type="Pfam" id="PF00825">
    <property type="entry name" value="Ribonuclease_P"/>
    <property type="match status" value="1"/>
</dbReference>
<dbReference type="GO" id="GO:0004526">
    <property type="term" value="F:ribonuclease P activity"/>
    <property type="evidence" value="ECO:0007669"/>
    <property type="project" value="UniProtKB-UniRule"/>
</dbReference>
<dbReference type="RefSeq" id="WP_151693556.1">
    <property type="nucleotide sequence ID" value="NZ_BMGX01000001.1"/>
</dbReference>
<keyword evidence="10" id="KW-1185">Reference proteome</keyword>
<dbReference type="HAMAP" id="MF_00227">
    <property type="entry name" value="RNase_P"/>
    <property type="match status" value="1"/>
</dbReference>
<evidence type="ECO:0000256" key="6">
    <source>
        <dbReference type="ARBA" id="ARBA00022884"/>
    </source>
</evidence>
<gene>
    <name evidence="7 9" type="primary">rnpA</name>
    <name evidence="9" type="ORF">F8C82_10590</name>
</gene>
<reference evidence="9 10" key="1">
    <citation type="submission" date="2019-10" db="EMBL/GenBank/DDBJ databases">
        <title>Genome sequence of Phaeocystidibacter marisrubri JCM30614 (type strain).</title>
        <authorList>
            <person name="Bowman J.P."/>
        </authorList>
    </citation>
    <scope>NUCLEOTIDE SEQUENCE [LARGE SCALE GENOMIC DNA]</scope>
    <source>
        <strain evidence="9 10">JCM 30614</strain>
    </source>
</reference>
<evidence type="ECO:0000256" key="5">
    <source>
        <dbReference type="ARBA" id="ARBA00022801"/>
    </source>
</evidence>
<comment type="catalytic activity">
    <reaction evidence="7">
        <text>Endonucleolytic cleavage of RNA, removing 5'-extranucleotides from tRNA precursor.</text>
        <dbReference type="EC" id="3.1.26.5"/>
    </reaction>
</comment>
<keyword evidence="2 7" id="KW-0819">tRNA processing</keyword>
<dbReference type="SUPFAM" id="SSF54211">
    <property type="entry name" value="Ribosomal protein S5 domain 2-like"/>
    <property type="match status" value="1"/>
</dbReference>
<dbReference type="GO" id="GO:0042781">
    <property type="term" value="F:3'-tRNA processing endoribonuclease activity"/>
    <property type="evidence" value="ECO:0007669"/>
    <property type="project" value="TreeGrafter"/>
</dbReference>
<comment type="function">
    <text evidence="1 7">RNaseP catalyzes the removal of the 5'-leader sequence from pre-tRNA to produce the mature 5'-terminus. It can also cleave other RNA substrates such as 4.5S RNA. The protein component plays an auxiliary but essential role in vivo by binding to the 5'-leader sequence and broadening the substrate specificity of the ribozyme.</text>
</comment>
<keyword evidence="5 7" id="KW-0378">Hydrolase</keyword>
<dbReference type="InterPro" id="IPR020539">
    <property type="entry name" value="RNase_P_CS"/>
</dbReference>
<evidence type="ECO:0000256" key="1">
    <source>
        <dbReference type="ARBA" id="ARBA00002663"/>
    </source>
</evidence>
<dbReference type="PANTHER" id="PTHR33992">
    <property type="entry name" value="RIBONUCLEASE P PROTEIN COMPONENT"/>
    <property type="match status" value="1"/>
</dbReference>
<dbReference type="OrthoDB" id="1524972at2"/>
<dbReference type="PANTHER" id="PTHR33992:SF1">
    <property type="entry name" value="RIBONUCLEASE P PROTEIN COMPONENT"/>
    <property type="match status" value="1"/>
</dbReference>
<evidence type="ECO:0000313" key="10">
    <source>
        <dbReference type="Proteomes" id="UP000484164"/>
    </source>
</evidence>
<dbReference type="EC" id="3.1.26.5" evidence="7 8"/>
<accession>A0A6L3ZEV0</accession>
<dbReference type="InterPro" id="IPR014721">
    <property type="entry name" value="Ribsml_uS5_D2-typ_fold_subgr"/>
</dbReference>
<dbReference type="NCBIfam" id="TIGR00188">
    <property type="entry name" value="rnpA"/>
    <property type="match status" value="1"/>
</dbReference>
<evidence type="ECO:0000256" key="7">
    <source>
        <dbReference type="HAMAP-Rule" id="MF_00227"/>
    </source>
</evidence>
<comment type="similarity">
    <text evidence="7">Belongs to the RnpA family.</text>
</comment>